<dbReference type="Proteomes" id="UP000722791">
    <property type="component" value="Unassembled WGS sequence"/>
</dbReference>
<accession>A0A8J4CD67</accession>
<evidence type="ECO:0000313" key="2">
    <source>
        <dbReference type="Proteomes" id="UP000722791"/>
    </source>
</evidence>
<reference evidence="1" key="1">
    <citation type="journal article" date="2021" name="Proc. Natl. Acad. Sci. U.S.A.">
        <title>Three genomes in the algal genus Volvox reveal the fate of a haploid sex-determining region after a transition to homothallism.</title>
        <authorList>
            <person name="Yamamoto K."/>
            <person name="Hamaji T."/>
            <person name="Kawai-Toyooka H."/>
            <person name="Matsuzaki R."/>
            <person name="Takahashi F."/>
            <person name="Nishimura Y."/>
            <person name="Kawachi M."/>
            <person name="Noguchi H."/>
            <person name="Minakuchi Y."/>
            <person name="Umen J.G."/>
            <person name="Toyoda A."/>
            <person name="Nozaki H."/>
        </authorList>
    </citation>
    <scope>NUCLEOTIDE SEQUENCE</scope>
    <source>
        <strain evidence="1">NIES-3785</strain>
    </source>
</reference>
<evidence type="ECO:0000313" key="1">
    <source>
        <dbReference type="EMBL" id="GIM01814.1"/>
    </source>
</evidence>
<organism evidence="1 2">
    <name type="scientific">Volvox reticuliferus</name>
    <dbReference type="NCBI Taxonomy" id="1737510"/>
    <lineage>
        <taxon>Eukaryota</taxon>
        <taxon>Viridiplantae</taxon>
        <taxon>Chlorophyta</taxon>
        <taxon>core chlorophytes</taxon>
        <taxon>Chlorophyceae</taxon>
        <taxon>CS clade</taxon>
        <taxon>Chlamydomonadales</taxon>
        <taxon>Volvocaceae</taxon>
        <taxon>Volvox</taxon>
    </lineage>
</organism>
<comment type="caution">
    <text evidence="1">The sequence shown here is derived from an EMBL/GenBank/DDBJ whole genome shotgun (WGS) entry which is preliminary data.</text>
</comment>
<sequence length="99" mass="10109">MKAVRFFFGAFGSLAFFSFFGLPPSSAAFLPLPFGAGSALALGAVAAFSALGAFLGRSASSFPSSFRFALVLGASPPAAFFVSFALLSPAILATTKMIR</sequence>
<dbReference type="AlphaFoldDB" id="A0A8J4CD67"/>
<name>A0A8J4CD67_9CHLO</name>
<gene>
    <name evidence="1" type="ORF">Vretimale_6596</name>
</gene>
<proteinExistence type="predicted"/>
<protein>
    <submittedName>
        <fullName evidence="1">Uncharacterized protein</fullName>
    </submittedName>
</protein>
<dbReference type="EMBL" id="BNCQ01000010">
    <property type="protein sequence ID" value="GIM01814.1"/>
    <property type="molecule type" value="Genomic_DNA"/>
</dbReference>